<dbReference type="GO" id="GO:0006281">
    <property type="term" value="P:DNA repair"/>
    <property type="evidence" value="ECO:0007669"/>
    <property type="project" value="UniProtKB-ARBA"/>
</dbReference>
<evidence type="ECO:0000313" key="5">
    <source>
        <dbReference type="Proteomes" id="UP001168821"/>
    </source>
</evidence>
<reference evidence="4" key="1">
    <citation type="journal article" date="2023" name="G3 (Bethesda)">
        <title>Whole genome assemblies of Zophobas morio and Tenebrio molitor.</title>
        <authorList>
            <person name="Kaur S."/>
            <person name="Stinson S.A."/>
            <person name="diCenzo G.C."/>
        </authorList>
    </citation>
    <scope>NUCLEOTIDE SEQUENCE</scope>
    <source>
        <strain evidence="4">QUZm001</strain>
    </source>
</reference>
<keyword evidence="5" id="KW-1185">Reference proteome</keyword>
<protein>
    <recommendedName>
        <fullName evidence="6">YqaJ viral recombinase domain-containing protein</fullName>
    </recommendedName>
</protein>
<dbReference type="InterPro" id="IPR011604">
    <property type="entry name" value="PDDEXK-like_dom_sf"/>
</dbReference>
<dbReference type="SUPFAM" id="SSF52980">
    <property type="entry name" value="Restriction endonuclease-like"/>
    <property type="match status" value="1"/>
</dbReference>
<dbReference type="Pfam" id="PF20700">
    <property type="entry name" value="Mutator"/>
    <property type="match status" value="1"/>
</dbReference>
<organism evidence="4 5">
    <name type="scientific">Zophobas morio</name>
    <dbReference type="NCBI Taxonomy" id="2755281"/>
    <lineage>
        <taxon>Eukaryota</taxon>
        <taxon>Metazoa</taxon>
        <taxon>Ecdysozoa</taxon>
        <taxon>Arthropoda</taxon>
        <taxon>Hexapoda</taxon>
        <taxon>Insecta</taxon>
        <taxon>Pterygota</taxon>
        <taxon>Neoptera</taxon>
        <taxon>Endopterygota</taxon>
        <taxon>Coleoptera</taxon>
        <taxon>Polyphaga</taxon>
        <taxon>Cucujiformia</taxon>
        <taxon>Tenebrionidae</taxon>
        <taxon>Zophobas</taxon>
    </lineage>
</organism>
<proteinExistence type="predicted"/>
<dbReference type="Proteomes" id="UP001168821">
    <property type="component" value="Unassembled WGS sequence"/>
</dbReference>
<dbReference type="PANTHER" id="PTHR46609">
    <property type="entry name" value="EXONUCLEASE, PHAGE-TYPE/RECB, C-TERMINAL DOMAIN-CONTAINING PROTEIN"/>
    <property type="match status" value="1"/>
</dbReference>
<dbReference type="InterPro" id="IPR011335">
    <property type="entry name" value="Restrct_endonuc-II-like"/>
</dbReference>
<dbReference type="PANTHER" id="PTHR46609:SF8">
    <property type="entry name" value="YQAJ VIRAL RECOMBINASE DOMAIN-CONTAINING PROTEIN"/>
    <property type="match status" value="1"/>
</dbReference>
<comment type="caution">
    <text evidence="4">The sequence shown here is derived from an EMBL/GenBank/DDBJ whole genome shotgun (WGS) entry which is preliminary data.</text>
</comment>
<accession>A0AA38HVP4</accession>
<evidence type="ECO:0008006" key="6">
    <source>
        <dbReference type="Google" id="ProtNLM"/>
    </source>
</evidence>
<feature type="domain" description="Mutator-like transposase" evidence="3">
    <location>
        <begin position="1"/>
        <end position="229"/>
    </location>
</feature>
<feature type="region of interest" description="Disordered" evidence="1">
    <location>
        <begin position="338"/>
        <end position="358"/>
    </location>
</feature>
<dbReference type="CDD" id="cd22343">
    <property type="entry name" value="PDDEXK_lambda_exonuclease-like"/>
    <property type="match status" value="1"/>
</dbReference>
<feature type="domain" description="YqaJ viral recombinase" evidence="2">
    <location>
        <begin position="427"/>
        <end position="574"/>
    </location>
</feature>
<dbReference type="EMBL" id="JALNTZ010000008">
    <property type="protein sequence ID" value="KAJ3643542.1"/>
    <property type="molecule type" value="Genomic_DNA"/>
</dbReference>
<name>A0AA38HVP4_9CUCU</name>
<evidence type="ECO:0000313" key="4">
    <source>
        <dbReference type="EMBL" id="KAJ3643542.1"/>
    </source>
</evidence>
<dbReference type="InterPro" id="IPR019080">
    <property type="entry name" value="YqaJ_viral_recombinase"/>
</dbReference>
<feature type="compositionally biased region" description="Basic and acidic residues" evidence="1">
    <location>
        <begin position="338"/>
        <end position="355"/>
    </location>
</feature>
<gene>
    <name evidence="4" type="ORF">Zmor_026245</name>
</gene>
<evidence type="ECO:0000259" key="2">
    <source>
        <dbReference type="Pfam" id="PF09588"/>
    </source>
</evidence>
<dbReference type="InterPro" id="IPR051703">
    <property type="entry name" value="NF-kappa-B_Signaling_Reg"/>
</dbReference>
<dbReference type="Gene3D" id="3.90.320.10">
    <property type="match status" value="1"/>
</dbReference>
<evidence type="ECO:0000256" key="1">
    <source>
        <dbReference type="SAM" id="MobiDB-lite"/>
    </source>
</evidence>
<dbReference type="Pfam" id="PF09588">
    <property type="entry name" value="YqaJ"/>
    <property type="match status" value="1"/>
</dbReference>
<evidence type="ECO:0000259" key="3">
    <source>
        <dbReference type="Pfam" id="PF20700"/>
    </source>
</evidence>
<dbReference type="InterPro" id="IPR049012">
    <property type="entry name" value="Mutator_transp_dom"/>
</dbReference>
<sequence>MEEAAKQEYKIACSKGEVDDNDIGNITVIVDGGWSKRSFGHTYNALSGVAVIIGKCTGKLLFLGIKNKFCCICARAESKELPPKEHVCYKNWTQSTSAMEAAILVEGFNSSIQNYKLKYTKFVGDGDSSVFSEIKKKVEYGYEVEKVECTNHCLKNFNKALLKIKNDTKGVSLAIRKLLSKEKIQDLVKTAHNAVYANAFGDLGTLKKDLRNSVDHVFGNHVNCVEYMCDKTGDVSQDITPLLKSTGAVHYVHGALCNLLAKAHLLLDNETTNRAELYMSILARYNMGKRLNLIQRNSYMIRNYLTGLKFNQGAFWYYETWKNAFNRSPGKILQRYMQNKDKERGLKRRNQDNHSRKTKKVCKTLFPHTKEINTDYGPNIAEVFIDDQDLEIEVNHLIERLQMTPENIKNIVDTTKGQYNNKAYVVAKINRLTASNFGAVIKRKESTSCDSLVKSILSEKRFVTAATEYGKINEHVAIKKFEEFTGKSVASAGLYIYQQCAYLGASPDGVINENEIIEVKCLYKVATSGKKLEEAVRKKEVPYLHYDANNKNIQLKRNHQYFYQIQGQLEICEKEICYFVVYSGDQNNLHIETIFRDRKIWTEIMFPKLEKFYRCCLAPEIILNRRSKNLKCRDPPYIIEAQNKKKKT</sequence>
<dbReference type="AlphaFoldDB" id="A0AA38HVP4"/>